<dbReference type="Pfam" id="PF01408">
    <property type="entry name" value="GFO_IDH_MocA"/>
    <property type="match status" value="1"/>
</dbReference>
<dbReference type="SUPFAM" id="SSF55347">
    <property type="entry name" value="Glyceraldehyde-3-phosphate dehydrogenase-like, C-terminal domain"/>
    <property type="match status" value="1"/>
</dbReference>
<keyword evidence="5" id="KW-1185">Reference proteome</keyword>
<dbReference type="Proteomes" id="UP000654257">
    <property type="component" value="Unassembled WGS sequence"/>
</dbReference>
<dbReference type="Gene3D" id="3.40.50.720">
    <property type="entry name" value="NAD(P)-binding Rossmann-like Domain"/>
    <property type="match status" value="1"/>
</dbReference>
<dbReference type="GO" id="GO:0000166">
    <property type="term" value="F:nucleotide binding"/>
    <property type="evidence" value="ECO:0007669"/>
    <property type="project" value="InterPro"/>
</dbReference>
<feature type="domain" description="Gfo/Idh/MocA-like oxidoreductase N-terminal" evidence="2">
    <location>
        <begin position="1"/>
        <end position="109"/>
    </location>
</feature>
<proteinExistence type="inferred from homology"/>
<reference evidence="4" key="1">
    <citation type="journal article" date="2014" name="Int. J. Syst. Evol. Microbiol.">
        <title>Complete genome sequence of Corynebacterium casei LMG S-19264T (=DSM 44701T), isolated from a smear-ripened cheese.</title>
        <authorList>
            <consortium name="US DOE Joint Genome Institute (JGI-PGF)"/>
            <person name="Walter F."/>
            <person name="Albersmeier A."/>
            <person name="Kalinowski J."/>
            <person name="Ruckert C."/>
        </authorList>
    </citation>
    <scope>NUCLEOTIDE SEQUENCE</scope>
    <source>
        <strain evidence="4">CCM 7905</strain>
    </source>
</reference>
<dbReference type="AlphaFoldDB" id="A0A917FW06"/>
<dbReference type="EMBL" id="BMCU01000003">
    <property type="protein sequence ID" value="GGG13333.1"/>
    <property type="molecule type" value="Genomic_DNA"/>
</dbReference>
<sequence length="313" mass="33889">MGADHARTIDRRIAGASVVAIADFDHARAVAVASEMRDAVTFADGRTLIDDDGVDAVIIASHDSTHKELVLAALAAGKPVLCEKPLAPTAVECREVIDADAGRGLVSVGFMRRFDPSYMELRRRVLSGEIGDALLAHCVSRTVDTWPGGDSASTITNSAIHELDVVPWLLDSPIAEVSWHAGRTSRNSGSRQDPQIMLLRTESDILVTVEVFLNARYGYDTRCEVVGEIGTAALTLPSQVVVDRDRTRSVAYPADWIPRYADAYRIELQEWVDSIDGGRPSELASALDGLAAGLVADALVISMNERRTVRVER</sequence>
<evidence type="ECO:0000259" key="3">
    <source>
        <dbReference type="Pfam" id="PF02894"/>
    </source>
</evidence>
<reference evidence="4" key="2">
    <citation type="submission" date="2020-09" db="EMBL/GenBank/DDBJ databases">
        <authorList>
            <person name="Sun Q."/>
            <person name="Sedlacek I."/>
        </authorList>
    </citation>
    <scope>NUCLEOTIDE SEQUENCE</scope>
    <source>
        <strain evidence="4">CCM 7905</strain>
    </source>
</reference>
<accession>A0A917FW06</accession>
<gene>
    <name evidence="4" type="primary">iolG</name>
    <name evidence="4" type="ORF">GCM10007304_29210</name>
</gene>
<feature type="domain" description="Gfo/Idh/MocA-like oxidoreductase C-terminal" evidence="3">
    <location>
        <begin position="151"/>
        <end position="310"/>
    </location>
</feature>
<dbReference type="InterPro" id="IPR050424">
    <property type="entry name" value="Gfo-Idh-MocA_inositol_DH"/>
</dbReference>
<comment type="similarity">
    <text evidence="1">Belongs to the Gfo/Idh/MocA family.</text>
</comment>
<dbReference type="Pfam" id="PF02894">
    <property type="entry name" value="GFO_IDH_MocA_C"/>
    <property type="match status" value="1"/>
</dbReference>
<name>A0A917FW06_9NOCA</name>
<comment type="caution">
    <text evidence="4">The sequence shown here is derived from an EMBL/GenBank/DDBJ whole genome shotgun (WGS) entry which is preliminary data.</text>
</comment>
<evidence type="ECO:0000256" key="1">
    <source>
        <dbReference type="ARBA" id="ARBA00010928"/>
    </source>
</evidence>
<dbReference type="Gene3D" id="3.30.360.10">
    <property type="entry name" value="Dihydrodipicolinate Reductase, domain 2"/>
    <property type="match status" value="1"/>
</dbReference>
<evidence type="ECO:0000313" key="5">
    <source>
        <dbReference type="Proteomes" id="UP000654257"/>
    </source>
</evidence>
<dbReference type="InterPro" id="IPR004104">
    <property type="entry name" value="Gfo/Idh/MocA-like_OxRdtase_C"/>
</dbReference>
<evidence type="ECO:0000259" key="2">
    <source>
        <dbReference type="Pfam" id="PF01408"/>
    </source>
</evidence>
<dbReference type="InterPro" id="IPR036291">
    <property type="entry name" value="NAD(P)-bd_dom_sf"/>
</dbReference>
<organism evidence="4 5">
    <name type="scientific">Rhodococcoides trifolii</name>
    <dbReference type="NCBI Taxonomy" id="908250"/>
    <lineage>
        <taxon>Bacteria</taxon>
        <taxon>Bacillati</taxon>
        <taxon>Actinomycetota</taxon>
        <taxon>Actinomycetes</taxon>
        <taxon>Mycobacteriales</taxon>
        <taxon>Nocardiaceae</taxon>
        <taxon>Rhodococcoides</taxon>
    </lineage>
</organism>
<dbReference type="PANTHER" id="PTHR43593:SF1">
    <property type="entry name" value="INOSITOL 2-DEHYDROGENASE"/>
    <property type="match status" value="1"/>
</dbReference>
<dbReference type="SUPFAM" id="SSF51735">
    <property type="entry name" value="NAD(P)-binding Rossmann-fold domains"/>
    <property type="match status" value="1"/>
</dbReference>
<dbReference type="InterPro" id="IPR000683">
    <property type="entry name" value="Gfo/Idh/MocA-like_OxRdtase_N"/>
</dbReference>
<protein>
    <submittedName>
        <fullName evidence="4">Inositol 2-dehydrogenase</fullName>
    </submittedName>
</protein>
<dbReference type="PANTHER" id="PTHR43593">
    <property type="match status" value="1"/>
</dbReference>
<evidence type="ECO:0000313" key="4">
    <source>
        <dbReference type="EMBL" id="GGG13333.1"/>
    </source>
</evidence>